<dbReference type="PANTHER" id="PTHR46579:SF1">
    <property type="entry name" value="F5_8 TYPE C DOMAIN-CONTAINING PROTEIN"/>
    <property type="match status" value="1"/>
</dbReference>
<sequence>MITNITSNNVEKYVSASTQTRHRRQEKRFQDIPITTLSINVQHLNNNNAQSNASLEIANYTFNSLPLQLLNSSSTVFNLSKKNELELDSYEENINEQSSIIAISNDLENNESEYELENLDSELEEESNYSENESSDIVCSNCGEPRYISSKKARKSAAYFSVIDSLQIQYKDPLRAKVLCYRNEYTSREEYLSENSQFGDIFDANQYKSSVKSGLFLDPCDVALTASTDGYQLFKKKQNDCWVILLLNANLLLFLRVKKENLMIVAIIPGPKSPKNFNSFLQPLIEELKCLEVGVPCYDALLQKTFILHSHILSWSGDIPAISKIILACIFSTFTTKGYNSTIYDLNNLPICSHTSYNQDVNMLENKTLFPIDIMHALFENTAKHMFRHYIGKFYNEELNNSIYKVSSNSWNEIGKIKELNRKMMPSEFGRPPINIHKYYTAFKAKDWYNWTVLYLLPLFRDIFQKNGWAKFVKATKLCLELVISREQLKEIKILFTNFINYYKR</sequence>
<dbReference type="PANTHER" id="PTHR46579">
    <property type="entry name" value="F5/8 TYPE C DOMAIN-CONTAINING PROTEIN-RELATED"/>
    <property type="match status" value="1"/>
</dbReference>
<evidence type="ECO:0000313" key="2">
    <source>
        <dbReference type="Proteomes" id="UP000789901"/>
    </source>
</evidence>
<organism evidence="1 2">
    <name type="scientific">Gigaspora margarita</name>
    <dbReference type="NCBI Taxonomy" id="4874"/>
    <lineage>
        <taxon>Eukaryota</taxon>
        <taxon>Fungi</taxon>
        <taxon>Fungi incertae sedis</taxon>
        <taxon>Mucoromycota</taxon>
        <taxon>Glomeromycotina</taxon>
        <taxon>Glomeromycetes</taxon>
        <taxon>Diversisporales</taxon>
        <taxon>Gigasporaceae</taxon>
        <taxon>Gigaspora</taxon>
    </lineage>
</organism>
<dbReference type="EMBL" id="CAJVQB010001154">
    <property type="protein sequence ID" value="CAG8523147.1"/>
    <property type="molecule type" value="Genomic_DNA"/>
</dbReference>
<dbReference type="Pfam" id="PF02992">
    <property type="entry name" value="Transposase_21"/>
    <property type="match status" value="1"/>
</dbReference>
<comment type="caution">
    <text evidence="1">The sequence shown here is derived from an EMBL/GenBank/DDBJ whole genome shotgun (WGS) entry which is preliminary data.</text>
</comment>
<gene>
    <name evidence="1" type="ORF">GMARGA_LOCUS3258</name>
</gene>
<accession>A0ABM8W4J5</accession>
<reference evidence="1 2" key="1">
    <citation type="submission" date="2021-06" db="EMBL/GenBank/DDBJ databases">
        <authorList>
            <person name="Kallberg Y."/>
            <person name="Tangrot J."/>
            <person name="Rosling A."/>
        </authorList>
    </citation>
    <scope>NUCLEOTIDE SEQUENCE [LARGE SCALE GENOMIC DNA]</scope>
    <source>
        <strain evidence="1 2">120-4 pot B 10/14</strain>
    </source>
</reference>
<keyword evidence="2" id="KW-1185">Reference proteome</keyword>
<dbReference type="Proteomes" id="UP000789901">
    <property type="component" value="Unassembled WGS sequence"/>
</dbReference>
<dbReference type="InterPro" id="IPR004242">
    <property type="entry name" value="Transposase_21"/>
</dbReference>
<name>A0ABM8W4J5_GIGMA</name>
<evidence type="ECO:0000313" key="1">
    <source>
        <dbReference type="EMBL" id="CAG8523147.1"/>
    </source>
</evidence>
<protein>
    <submittedName>
        <fullName evidence="1">33902_t:CDS:1</fullName>
    </submittedName>
</protein>
<proteinExistence type="predicted"/>